<feature type="region of interest" description="Disordered" evidence="1">
    <location>
        <begin position="14"/>
        <end position="77"/>
    </location>
</feature>
<name>A0A7J0F767_9ERIC</name>
<dbReference type="GO" id="GO:0046982">
    <property type="term" value="F:protein heterodimerization activity"/>
    <property type="evidence" value="ECO:0007669"/>
    <property type="project" value="InterPro"/>
</dbReference>
<organism evidence="2 3">
    <name type="scientific">Actinidia rufa</name>
    <dbReference type="NCBI Taxonomy" id="165716"/>
    <lineage>
        <taxon>Eukaryota</taxon>
        <taxon>Viridiplantae</taxon>
        <taxon>Streptophyta</taxon>
        <taxon>Embryophyta</taxon>
        <taxon>Tracheophyta</taxon>
        <taxon>Spermatophyta</taxon>
        <taxon>Magnoliopsida</taxon>
        <taxon>eudicotyledons</taxon>
        <taxon>Gunneridae</taxon>
        <taxon>Pentapetalae</taxon>
        <taxon>asterids</taxon>
        <taxon>Ericales</taxon>
        <taxon>Actinidiaceae</taxon>
        <taxon>Actinidia</taxon>
    </lineage>
</organism>
<evidence type="ECO:0000313" key="3">
    <source>
        <dbReference type="Proteomes" id="UP000585474"/>
    </source>
</evidence>
<gene>
    <name evidence="2" type="ORF">Acr_09g0005050</name>
</gene>
<accession>A0A7J0F767</accession>
<dbReference type="AlphaFoldDB" id="A0A7J0F767"/>
<comment type="caution">
    <text evidence="2">The sequence shown here is derived from an EMBL/GenBank/DDBJ whole genome shotgun (WGS) entry which is preliminary data.</text>
</comment>
<keyword evidence="3" id="KW-1185">Reference proteome</keyword>
<dbReference type="Proteomes" id="UP000585474">
    <property type="component" value="Unassembled WGS sequence"/>
</dbReference>
<dbReference type="EMBL" id="BJWL01000009">
    <property type="protein sequence ID" value="GFY94059.1"/>
    <property type="molecule type" value="Genomic_DNA"/>
</dbReference>
<feature type="compositionally biased region" description="Basic and acidic residues" evidence="1">
    <location>
        <begin position="43"/>
        <end position="57"/>
    </location>
</feature>
<sequence length="101" mass="10940">MVIRTKPDIELVKAPIQRFTGSPPTIGSPRQRRRSPGAQVGGGKEDHGGGEGPGREEAEGEEEAAEGGAAAAGYKKKRTKKIVETYKIYIFKELKQVHPDI</sequence>
<proteinExistence type="predicted"/>
<evidence type="ECO:0000313" key="2">
    <source>
        <dbReference type="EMBL" id="GFY94059.1"/>
    </source>
</evidence>
<reference evidence="2 3" key="1">
    <citation type="submission" date="2019-07" db="EMBL/GenBank/DDBJ databases">
        <title>De Novo Assembly of kiwifruit Actinidia rufa.</title>
        <authorList>
            <person name="Sugita-Konishi S."/>
            <person name="Sato K."/>
            <person name="Mori E."/>
            <person name="Abe Y."/>
            <person name="Kisaki G."/>
            <person name="Hamano K."/>
            <person name="Suezawa K."/>
            <person name="Otani M."/>
            <person name="Fukuda T."/>
            <person name="Manabe T."/>
            <person name="Gomi K."/>
            <person name="Tabuchi M."/>
            <person name="Akimitsu K."/>
            <person name="Kataoka I."/>
        </authorList>
    </citation>
    <scope>NUCLEOTIDE SEQUENCE [LARGE SCALE GENOMIC DNA]</scope>
    <source>
        <strain evidence="3">cv. Fuchu</strain>
    </source>
</reference>
<evidence type="ECO:0000256" key="1">
    <source>
        <dbReference type="SAM" id="MobiDB-lite"/>
    </source>
</evidence>
<protein>
    <submittedName>
        <fullName evidence="2">Histone superfamily protein</fullName>
    </submittedName>
</protein>
<dbReference type="SUPFAM" id="SSF47113">
    <property type="entry name" value="Histone-fold"/>
    <property type="match status" value="1"/>
</dbReference>
<dbReference type="InterPro" id="IPR009072">
    <property type="entry name" value="Histone-fold"/>
</dbReference>
<dbReference type="Gene3D" id="1.10.20.10">
    <property type="entry name" value="Histone, subunit A"/>
    <property type="match status" value="1"/>
</dbReference>